<protein>
    <recommendedName>
        <fullName evidence="3">Glycosyl transferase family 2</fullName>
    </recommendedName>
</protein>
<proteinExistence type="predicted"/>
<name>A0ABZ2V482_9RHOB</name>
<dbReference type="SUPFAM" id="SSF53448">
    <property type="entry name" value="Nucleotide-diphospho-sugar transferases"/>
    <property type="match status" value="1"/>
</dbReference>
<dbReference type="InterPro" id="IPR029044">
    <property type="entry name" value="Nucleotide-diphossugar_trans"/>
</dbReference>
<evidence type="ECO:0000313" key="2">
    <source>
        <dbReference type="Proteomes" id="UP001440612"/>
    </source>
</evidence>
<keyword evidence="2" id="KW-1185">Reference proteome</keyword>
<dbReference type="Proteomes" id="UP001440612">
    <property type="component" value="Chromosome"/>
</dbReference>
<evidence type="ECO:0008006" key="3">
    <source>
        <dbReference type="Google" id="ProtNLM"/>
    </source>
</evidence>
<gene>
    <name evidence="1" type="ORF">AABB29_18300</name>
</gene>
<dbReference type="Pfam" id="PF03452">
    <property type="entry name" value="Anp1"/>
    <property type="match status" value="1"/>
</dbReference>
<dbReference type="PANTHER" id="PTHR43083:SF6">
    <property type="entry name" value="MANNAN POLYMERASE COMPLEXES SUBUNIT MNN9"/>
    <property type="match status" value="1"/>
</dbReference>
<organism evidence="1 2">
    <name type="scientific">Yoonia phaeophyticola</name>
    <dbReference type="NCBI Taxonomy" id="3137369"/>
    <lineage>
        <taxon>Bacteria</taxon>
        <taxon>Pseudomonadati</taxon>
        <taxon>Pseudomonadota</taxon>
        <taxon>Alphaproteobacteria</taxon>
        <taxon>Rhodobacterales</taxon>
        <taxon>Paracoccaceae</taxon>
        <taxon>Yoonia</taxon>
    </lineage>
</organism>
<evidence type="ECO:0000313" key="1">
    <source>
        <dbReference type="EMBL" id="WZC48764.1"/>
    </source>
</evidence>
<sequence length="241" mass="27390">MIVALLSAIDYPRDRLSVVFCEGGSKDQTAEKLSQLVAAHKARFRSITVINSDCKNALDQSTRWLPQLQFERRSNLARVRNRLADAGISDDTHWALWIDADVCDYDPGIVRRLIAARAEVVTPDCVRDWDGPSYDLNAFNDDGELRNHAYYKHVKAGLYMPPADRRTRRHLHVFRFLDRVPLSSVGGTMLLVHASVHQAGIRFPEIPYDHLLETEGFGRICRDFGIQPFGLPNLQIKHVKS</sequence>
<reference evidence="2" key="1">
    <citation type="submission" date="2024-04" db="EMBL/GenBank/DDBJ databases">
        <title>Phylogenomic analyses of a clade within the roseobacter group suggest taxonomic reassignments of species of the genera Aestuariivita, Citreicella, Loktanella, Nautella, Pelagibaca, Ruegeria, Thalassobius, Thiobacimonas and Tropicibacter, and the proposal o.</title>
        <authorList>
            <person name="Jeon C.O."/>
        </authorList>
    </citation>
    <scope>NUCLEOTIDE SEQUENCE [LARGE SCALE GENOMIC DNA]</scope>
    <source>
        <strain evidence="2">BS5-3</strain>
    </source>
</reference>
<dbReference type="RefSeq" id="WP_341366877.1">
    <property type="nucleotide sequence ID" value="NZ_CP150951.2"/>
</dbReference>
<dbReference type="InterPro" id="IPR052086">
    <property type="entry name" value="Mannan_Polymerase_Subunit"/>
</dbReference>
<dbReference type="EMBL" id="CP150951">
    <property type="protein sequence ID" value="WZC48764.1"/>
    <property type="molecule type" value="Genomic_DNA"/>
</dbReference>
<dbReference type="Gene3D" id="3.90.550.10">
    <property type="entry name" value="Spore Coat Polysaccharide Biosynthesis Protein SpsA, Chain A"/>
    <property type="match status" value="1"/>
</dbReference>
<dbReference type="PANTHER" id="PTHR43083">
    <property type="entry name" value="MANNAN POLYMERASE II"/>
    <property type="match status" value="1"/>
</dbReference>
<accession>A0ABZ2V482</accession>